<dbReference type="AlphaFoldDB" id="A0A7Z0Q9Z4"/>
<proteinExistence type="predicted"/>
<sequence>MRDPNSIISDVSAWSRVAELATRSTEHALLTLAAAQPIPTLPLDDAEQRSDILLVELLRERDHVRRALALVEQLLGADWPD</sequence>
<accession>A0A7Z0Q9Z4</accession>
<dbReference type="EMBL" id="JACBFH010000001">
    <property type="protein sequence ID" value="NYY90591.1"/>
    <property type="molecule type" value="Genomic_DNA"/>
</dbReference>
<evidence type="ECO:0000313" key="3">
    <source>
        <dbReference type="Proteomes" id="UP000564836"/>
    </source>
</evidence>
<evidence type="ECO:0000313" key="2">
    <source>
        <dbReference type="EMBL" id="UGX93381.1"/>
    </source>
</evidence>
<dbReference type="RefSeq" id="WP_166347566.1">
    <property type="nucleotide sequence ID" value="NZ_CP088280.1"/>
</dbReference>
<protein>
    <submittedName>
        <fullName evidence="1">Uncharacterized protein</fullName>
    </submittedName>
</protein>
<evidence type="ECO:0000313" key="1">
    <source>
        <dbReference type="EMBL" id="NYY90591.1"/>
    </source>
</evidence>
<reference evidence="1" key="2">
    <citation type="submission" date="2020-06" db="EMBL/GenBank/DDBJ databases">
        <title>Whole Genome Sequence of Bradyrhizobium sp. Strain 323S2.</title>
        <authorList>
            <person name="Bromfield E.S.P."/>
        </authorList>
    </citation>
    <scope>NUCLEOTIDE SEQUENCE [LARGE SCALE GENOMIC DNA]</scope>
    <source>
        <strain evidence="1">323S2</strain>
    </source>
</reference>
<dbReference type="EMBL" id="CP088280">
    <property type="protein sequence ID" value="UGX93381.1"/>
    <property type="molecule type" value="Genomic_DNA"/>
</dbReference>
<organism evidence="1">
    <name type="scientific">Bradyrhizobium barranii subsp. barranii</name>
    <dbReference type="NCBI Taxonomy" id="2823807"/>
    <lineage>
        <taxon>Bacteria</taxon>
        <taxon>Pseudomonadati</taxon>
        <taxon>Pseudomonadota</taxon>
        <taxon>Alphaproteobacteria</taxon>
        <taxon>Hyphomicrobiales</taxon>
        <taxon>Nitrobacteraceae</taxon>
        <taxon>Bradyrhizobium</taxon>
        <taxon>Bradyrhizobium barranii</taxon>
    </lineage>
</organism>
<gene>
    <name evidence="2" type="ORF">G6321_00048600</name>
    <name evidence="1" type="ORF">G6321_19795</name>
</gene>
<reference evidence="2 3" key="3">
    <citation type="journal article" date="2022" name="Int. J. Syst. Evol. Microbiol.">
        <title>Strains of Bradyrhizobium barranii sp. nov. associated with legumes native to Canada are symbionts of soybeans and belong to different subspecies (subsp. barranii subsp. nov. and subsp. apii subsp. nov.) and symbiovars (sv. glycinearum and sv. septentrionale).</title>
        <authorList>
            <person name="Bromfield E.S.P."/>
            <person name="Cloutier S."/>
            <person name="Wasai-Hara S."/>
            <person name="Minamisawa K."/>
        </authorList>
    </citation>
    <scope>NUCLEOTIDE SEQUENCE [LARGE SCALE GENOMIC DNA]</scope>
    <source>
        <strain evidence="2 3">323S2</strain>
    </source>
</reference>
<dbReference type="Proteomes" id="UP000564836">
    <property type="component" value="Chromosome"/>
</dbReference>
<name>A0A7Z0Q9Z4_9BRAD</name>
<reference evidence="2 3" key="1">
    <citation type="journal article" date="2017" name="Syst. Appl. Microbiol.">
        <title>Soybeans inoculated with root zone soils of Canadian native legumes harbour diverse and novel Bradyrhizobium spp. that possess agricultural potential.</title>
        <authorList>
            <person name="Bromfield E.S.P."/>
            <person name="Cloutier S."/>
            <person name="Tambong J.T."/>
            <person name="Tran Thi T.V."/>
        </authorList>
    </citation>
    <scope>NUCLEOTIDE SEQUENCE [LARGE SCALE GENOMIC DNA]</scope>
    <source>
        <strain evidence="2 3">323S2</strain>
    </source>
</reference>